<evidence type="ECO:0000313" key="2">
    <source>
        <dbReference type="EMBL" id="PPK52866.1"/>
    </source>
</evidence>
<organism evidence="2 3">
    <name type="scientific">Marinobacter persicus</name>
    <dbReference type="NCBI Taxonomy" id="930118"/>
    <lineage>
        <taxon>Bacteria</taxon>
        <taxon>Pseudomonadati</taxon>
        <taxon>Pseudomonadota</taxon>
        <taxon>Gammaproteobacteria</taxon>
        <taxon>Pseudomonadales</taxon>
        <taxon>Marinobacteraceae</taxon>
        <taxon>Marinobacter</taxon>
    </lineage>
</organism>
<evidence type="ECO:0000313" key="1">
    <source>
        <dbReference type="EMBL" id="PPK50241.1"/>
    </source>
</evidence>
<reference evidence="1 4" key="1">
    <citation type="submission" date="2018-02" db="EMBL/GenBank/DDBJ databases">
        <title>Deep subsurface shale carbon reservoir microbial communities from Ohio and West Virginia, USA.</title>
        <authorList>
            <person name="Wrighton K."/>
        </authorList>
    </citation>
    <scope>NUCLEOTIDE SEQUENCE [LARGE SCALE GENOMIC DNA]</scope>
    <source>
        <strain evidence="1 4">UTICA-S1B6</strain>
    </source>
</reference>
<sequence>MAYNRPWKSFPEQLELLKSRGMVVTDEAAALDYLERVGYYRLSAYWYPFRKFEVVQSDNAGKLATRALDEFQPGTQFVDAVHLYLFDKQLRLYLADALERIEISLRVDLSYLLGKRSPFAHVENTKAHFHPGFAGRAFSKNNPKPAFDAWLGKYRELVKRSKEDFVRHYHTNHGDELPIWVAVEVLDFGAISQLFSMLHPRDQLAIANRYGVDDWKVFKSWLFSLSYLRNLVAHHSRLWNRNITSKPKLPKRGKIAWCDAFIDNEDTRFKPFLLLAITRTLVKSICPNTEWHERLAKHLEQFPEQHSSRKLDLSGMGIAEDWKDWW</sequence>
<proteinExistence type="predicted"/>
<name>A0A2S6G323_9GAMM</name>
<dbReference type="RefSeq" id="WP_219820642.1">
    <property type="nucleotide sequence ID" value="NZ_PTIT01000030.1"/>
</dbReference>
<dbReference type="Pfam" id="PF07751">
    <property type="entry name" value="Abi_2"/>
    <property type="match status" value="1"/>
</dbReference>
<dbReference type="EMBL" id="PTIT01000030">
    <property type="protein sequence ID" value="PPK50241.1"/>
    <property type="molecule type" value="Genomic_DNA"/>
</dbReference>
<dbReference type="EMBL" id="PTIU01000031">
    <property type="protein sequence ID" value="PPK52866.1"/>
    <property type="molecule type" value="Genomic_DNA"/>
</dbReference>
<protein>
    <submittedName>
        <fullName evidence="2">Abortive infection bacteriophage resistance protein</fullName>
    </submittedName>
</protein>
<gene>
    <name evidence="2" type="ORF">B0H24_103112</name>
    <name evidence="1" type="ORF">BY455_13012</name>
</gene>
<dbReference type="Proteomes" id="UP000239446">
    <property type="component" value="Unassembled WGS sequence"/>
</dbReference>
<dbReference type="Proteomes" id="UP000239648">
    <property type="component" value="Unassembled WGS sequence"/>
</dbReference>
<comment type="caution">
    <text evidence="2">The sequence shown here is derived from an EMBL/GenBank/DDBJ whole genome shotgun (WGS) entry which is preliminary data.</text>
</comment>
<keyword evidence="4" id="KW-1185">Reference proteome</keyword>
<accession>A0A2S6G323</accession>
<dbReference type="AlphaFoldDB" id="A0A2S6G323"/>
<dbReference type="PIRSF" id="PIRSF034934">
    <property type="entry name" value="AbiF_AbiD"/>
    <property type="match status" value="1"/>
</dbReference>
<dbReference type="InterPro" id="IPR017034">
    <property type="entry name" value="Abi_system_AbiD/AbiF"/>
</dbReference>
<dbReference type="InterPro" id="IPR011664">
    <property type="entry name" value="Abi_system_AbiD/AbiF-like"/>
</dbReference>
<reference evidence="2 3" key="2">
    <citation type="submission" date="2018-02" db="EMBL/GenBank/DDBJ databases">
        <title>Subsurface microbial communities from deep shales in Ohio and West Virginia, USA.</title>
        <authorList>
            <person name="Wrighton K."/>
        </authorList>
    </citation>
    <scope>NUCLEOTIDE SEQUENCE [LARGE SCALE GENOMIC DNA]</scope>
    <source>
        <strain evidence="2 3">UTICA-S1B9</strain>
    </source>
</reference>
<evidence type="ECO:0000313" key="3">
    <source>
        <dbReference type="Proteomes" id="UP000239446"/>
    </source>
</evidence>
<evidence type="ECO:0000313" key="4">
    <source>
        <dbReference type="Proteomes" id="UP000239648"/>
    </source>
</evidence>